<evidence type="ECO:0000256" key="8">
    <source>
        <dbReference type="RuleBase" id="RU000643"/>
    </source>
</evidence>
<keyword evidence="6" id="KW-0963">Cytoplasm</keyword>
<reference evidence="10 12" key="1">
    <citation type="submission" date="2014-03" db="EMBL/GenBank/DDBJ databases">
        <title>Genomics of Bifidobacteria.</title>
        <authorList>
            <person name="Ventura M."/>
            <person name="Milani C."/>
            <person name="Lugli G.A."/>
        </authorList>
    </citation>
    <scope>NUCLEOTIDE SEQUENCE [LARGE SCALE GENOMIC DNA]</scope>
    <source>
        <strain evidence="10 12">LMG 10736</strain>
    </source>
</reference>
<dbReference type="InterPro" id="IPR001816">
    <property type="entry name" value="Transl_elong_EFTs/EF1B"/>
</dbReference>
<dbReference type="PANTHER" id="PTHR11741">
    <property type="entry name" value="ELONGATION FACTOR TS"/>
    <property type="match status" value="1"/>
</dbReference>
<gene>
    <name evidence="6" type="primary">tsf</name>
    <name evidence="10" type="ORF">BBOU_0089</name>
    <name evidence="11" type="ORF">HF843_06470</name>
</gene>
<evidence type="ECO:0000256" key="1">
    <source>
        <dbReference type="ARBA" id="ARBA00005532"/>
    </source>
</evidence>
<feature type="domain" description="Translation elongation factor EFTs/EF1B dimerisation" evidence="9">
    <location>
        <begin position="76"/>
        <end position="287"/>
    </location>
</feature>
<dbReference type="HAMAP" id="MF_00050">
    <property type="entry name" value="EF_Ts"/>
    <property type="match status" value="1"/>
</dbReference>
<evidence type="ECO:0000313" key="11">
    <source>
        <dbReference type="EMBL" id="NMF02813.1"/>
    </source>
</evidence>
<keyword evidence="3 6" id="KW-0251">Elongation factor</keyword>
<comment type="caution">
    <text evidence="10">The sequence shown here is derived from an EMBL/GenBank/DDBJ whole genome shotgun (WGS) entry which is preliminary data.</text>
</comment>
<dbReference type="InterPro" id="IPR014039">
    <property type="entry name" value="Transl_elong_EFTs/EF1B_dimer"/>
</dbReference>
<comment type="similarity">
    <text evidence="1 6 7">Belongs to the EF-Ts family.</text>
</comment>
<feature type="region of interest" description="Involved in Mg(2+) ion dislocation from EF-Tu" evidence="6">
    <location>
        <begin position="84"/>
        <end position="87"/>
    </location>
</feature>
<dbReference type="InterPro" id="IPR009060">
    <property type="entry name" value="UBA-like_sf"/>
</dbReference>
<evidence type="ECO:0000313" key="13">
    <source>
        <dbReference type="Proteomes" id="UP000583419"/>
    </source>
</evidence>
<protein>
    <recommendedName>
        <fullName evidence="2 6">Elongation factor Ts</fullName>
        <shortName evidence="6">EF-Ts</shortName>
    </recommendedName>
</protein>
<evidence type="ECO:0000313" key="12">
    <source>
        <dbReference type="Proteomes" id="UP000029093"/>
    </source>
</evidence>
<dbReference type="EMBL" id="JABAGJ010000008">
    <property type="protein sequence ID" value="NMF02813.1"/>
    <property type="molecule type" value="Genomic_DNA"/>
</dbReference>
<dbReference type="PANTHER" id="PTHR11741:SF0">
    <property type="entry name" value="ELONGATION FACTOR TS, MITOCHONDRIAL"/>
    <property type="match status" value="1"/>
</dbReference>
<evidence type="ECO:0000256" key="6">
    <source>
        <dbReference type="HAMAP-Rule" id="MF_00050"/>
    </source>
</evidence>
<dbReference type="Proteomes" id="UP000583419">
    <property type="component" value="Unassembled WGS sequence"/>
</dbReference>
<dbReference type="Gene3D" id="3.30.479.20">
    <property type="entry name" value="Elongation factor Ts, dimerisation domain"/>
    <property type="match status" value="2"/>
</dbReference>
<dbReference type="InterPro" id="IPR036402">
    <property type="entry name" value="EF-Ts_dimer_sf"/>
</dbReference>
<dbReference type="NCBIfam" id="TIGR00116">
    <property type="entry name" value="tsf"/>
    <property type="match status" value="1"/>
</dbReference>
<evidence type="ECO:0000256" key="7">
    <source>
        <dbReference type="RuleBase" id="RU000642"/>
    </source>
</evidence>
<dbReference type="EMBL" id="JGYQ01000002">
    <property type="protein sequence ID" value="KFI49226.1"/>
    <property type="molecule type" value="Genomic_DNA"/>
</dbReference>
<dbReference type="FunFam" id="1.10.8.10:FF:000001">
    <property type="entry name" value="Elongation factor Ts"/>
    <property type="match status" value="1"/>
</dbReference>
<dbReference type="Gene3D" id="1.10.286.20">
    <property type="match status" value="1"/>
</dbReference>
<dbReference type="GeneID" id="303203327"/>
<sequence length="292" mass="31146">MAAITAALIKQVREETGAGMMDVKKALTEAEGDVARAKEIIRAKGIAAAGKREGRKAQEGTIASKVVKTANGEVGYAVEINSETDFVAKTPKFVEFADSVLDAAIAADANNVDDVLAAKTADGDVKFDIEQAAALFGEHVKVGQFAKIAGPHVEIYAHRKSAEMPPSIVAMIATDEAGEKVAHEAALQISAMSPRWLTREDVDQAVLDSERRIANEKTSEELAAKGKPQAVIEKIAPKIVEGRLNAFYKEAVLLDQDYVKDPSKTVGKLFDEAGAKALAFARIEVGKGDEEE</sequence>
<dbReference type="PROSITE" id="PS01127">
    <property type="entry name" value="EF_TS_2"/>
    <property type="match status" value="1"/>
</dbReference>
<dbReference type="SUPFAM" id="SSF46934">
    <property type="entry name" value="UBA-like"/>
    <property type="match status" value="1"/>
</dbReference>
<dbReference type="RefSeq" id="WP_026502938.1">
    <property type="nucleotide sequence ID" value="NZ_JABAGJ010000008.1"/>
</dbReference>
<dbReference type="OrthoDB" id="9808348at2"/>
<dbReference type="Proteomes" id="UP000029093">
    <property type="component" value="Unassembled WGS sequence"/>
</dbReference>
<dbReference type="SUPFAM" id="SSF54713">
    <property type="entry name" value="Elongation factor Ts (EF-Ts), dimerisation domain"/>
    <property type="match status" value="1"/>
</dbReference>
<dbReference type="InterPro" id="IPR018101">
    <property type="entry name" value="Transl_elong_Ts_CS"/>
</dbReference>
<accession>A0A086ZRS6</accession>
<keyword evidence="12" id="KW-1185">Reference proteome</keyword>
<comment type="function">
    <text evidence="5 6 7">Associates with the EF-Tu.GDP complex and induces the exchange of GDP to GTP. It remains bound to the aminoacyl-tRNA.EF-Tu.GTP complex up to the GTP hydrolysis stage on the ribosome.</text>
</comment>
<dbReference type="AlphaFoldDB" id="A0A086ZRS6"/>
<evidence type="ECO:0000259" key="9">
    <source>
        <dbReference type="Pfam" id="PF00889"/>
    </source>
</evidence>
<keyword evidence="4 6" id="KW-0648">Protein biosynthesis</keyword>
<dbReference type="GO" id="GO:0005737">
    <property type="term" value="C:cytoplasm"/>
    <property type="evidence" value="ECO:0007669"/>
    <property type="project" value="UniProtKB-SubCell"/>
</dbReference>
<comment type="subcellular location">
    <subcellularLocation>
        <location evidence="6 8">Cytoplasm</location>
    </subcellularLocation>
</comment>
<evidence type="ECO:0000313" key="10">
    <source>
        <dbReference type="EMBL" id="KFI49226.1"/>
    </source>
</evidence>
<proteinExistence type="inferred from homology"/>
<organism evidence="10 12">
    <name type="scientific">Bifidobacterium boum</name>
    <dbReference type="NCBI Taxonomy" id="78343"/>
    <lineage>
        <taxon>Bacteria</taxon>
        <taxon>Bacillati</taxon>
        <taxon>Actinomycetota</taxon>
        <taxon>Actinomycetes</taxon>
        <taxon>Bifidobacteriales</taxon>
        <taxon>Bifidobacteriaceae</taxon>
        <taxon>Bifidobacterium</taxon>
    </lineage>
</organism>
<evidence type="ECO:0000256" key="3">
    <source>
        <dbReference type="ARBA" id="ARBA00022768"/>
    </source>
</evidence>
<evidence type="ECO:0000256" key="5">
    <source>
        <dbReference type="ARBA" id="ARBA00025453"/>
    </source>
</evidence>
<evidence type="ECO:0000256" key="4">
    <source>
        <dbReference type="ARBA" id="ARBA00022917"/>
    </source>
</evidence>
<reference evidence="11 13" key="2">
    <citation type="submission" date="2020-04" db="EMBL/GenBank/DDBJ databases">
        <authorList>
            <person name="Hitch T.C.A."/>
            <person name="Wylensek D."/>
            <person name="Clavel T."/>
        </authorList>
    </citation>
    <scope>NUCLEOTIDE SEQUENCE [LARGE SCALE GENOMIC DNA]</scope>
    <source>
        <strain evidence="11 13">WCA-130-P53-4B</strain>
    </source>
</reference>
<dbReference type="Gene3D" id="1.10.8.10">
    <property type="entry name" value="DNA helicase RuvA subunit, C-terminal domain"/>
    <property type="match status" value="1"/>
</dbReference>
<dbReference type="Pfam" id="PF00889">
    <property type="entry name" value="EF_TS"/>
    <property type="match status" value="1"/>
</dbReference>
<evidence type="ECO:0000256" key="2">
    <source>
        <dbReference type="ARBA" id="ARBA00016956"/>
    </source>
</evidence>
<dbReference type="CDD" id="cd14275">
    <property type="entry name" value="UBA_EF-Ts"/>
    <property type="match status" value="1"/>
</dbReference>
<name>A0A086ZRS6_9BIFI</name>
<dbReference type="GO" id="GO:0003746">
    <property type="term" value="F:translation elongation factor activity"/>
    <property type="evidence" value="ECO:0007669"/>
    <property type="project" value="UniProtKB-UniRule"/>
</dbReference>